<keyword evidence="3" id="KW-1185">Reference proteome</keyword>
<reference evidence="3" key="1">
    <citation type="journal article" date="2016" name="Genome Announc.">
        <title>Draft genome sequences of fungus Aspergillus calidoustus.</title>
        <authorList>
            <person name="Horn F."/>
            <person name="Linde J."/>
            <person name="Mattern D.J."/>
            <person name="Walther G."/>
            <person name="Guthke R."/>
            <person name="Scherlach K."/>
            <person name="Martin K."/>
            <person name="Brakhage A.A."/>
            <person name="Petzke L."/>
            <person name="Valiante V."/>
        </authorList>
    </citation>
    <scope>NUCLEOTIDE SEQUENCE [LARGE SCALE GENOMIC DNA]</scope>
    <source>
        <strain evidence="3">SF006504</strain>
    </source>
</reference>
<evidence type="ECO:0000313" key="2">
    <source>
        <dbReference type="EMBL" id="CEL00627.1"/>
    </source>
</evidence>
<feature type="region of interest" description="Disordered" evidence="1">
    <location>
        <begin position="37"/>
        <end position="71"/>
    </location>
</feature>
<proteinExistence type="predicted"/>
<gene>
    <name evidence="2" type="ORF">ASPCAL00225</name>
</gene>
<protein>
    <submittedName>
        <fullName evidence="2">Uncharacterized protein</fullName>
    </submittedName>
</protein>
<dbReference type="Pfam" id="PF23670">
    <property type="entry name" value="PIGBOS1"/>
    <property type="match status" value="1"/>
</dbReference>
<sequence>MSRNFVPVVLAVAMGIATSYYTFQPVFRDLEAEKKSGLRLGPGSQSPSQSAEQQQPRPASGSLPADTPSSK</sequence>
<dbReference type="AlphaFoldDB" id="A0A0U5FMW6"/>
<accession>A0A0U5FMW6</accession>
<organism evidence="2 3">
    <name type="scientific">Aspergillus calidoustus</name>
    <dbReference type="NCBI Taxonomy" id="454130"/>
    <lineage>
        <taxon>Eukaryota</taxon>
        <taxon>Fungi</taxon>
        <taxon>Dikarya</taxon>
        <taxon>Ascomycota</taxon>
        <taxon>Pezizomycotina</taxon>
        <taxon>Eurotiomycetes</taxon>
        <taxon>Eurotiomycetidae</taxon>
        <taxon>Eurotiales</taxon>
        <taxon>Aspergillaceae</taxon>
        <taxon>Aspergillus</taxon>
        <taxon>Aspergillus subgen. Nidulantes</taxon>
    </lineage>
</organism>
<dbReference type="OrthoDB" id="4093673at2759"/>
<name>A0A0U5FMW6_ASPCI</name>
<dbReference type="OMA" id="NWIPALM"/>
<evidence type="ECO:0000313" key="3">
    <source>
        <dbReference type="Proteomes" id="UP000054771"/>
    </source>
</evidence>
<evidence type="ECO:0000256" key="1">
    <source>
        <dbReference type="SAM" id="MobiDB-lite"/>
    </source>
</evidence>
<dbReference type="InterPro" id="IPR057394">
    <property type="entry name" value="PIGBOS1"/>
</dbReference>
<feature type="compositionally biased region" description="Low complexity" evidence="1">
    <location>
        <begin position="41"/>
        <end position="60"/>
    </location>
</feature>
<dbReference type="Proteomes" id="UP000054771">
    <property type="component" value="Unassembled WGS sequence"/>
</dbReference>
<dbReference type="EMBL" id="CDMC01000001">
    <property type="protein sequence ID" value="CEL00627.1"/>
    <property type="molecule type" value="Genomic_DNA"/>
</dbReference>